<sequence>AQGFGRKGKFLLSGLSVFGINEAVEFFEKRGLKTKIERGSRIFPQTDKAQDVLGVLIAYLKQDKAEIRTRTKITGFEKTDGRVTKLLVEGGKNIIANKYILCTGGKSYPRTGSTGDGFKWVRELGHSVEKLRPALVPLKIKEAWPKEAQGLSLKNVEITVFQGNKKQDSRFGEALFTHFGLSGPIILDMSKSIGELLEKGGVKLVLDLKPALDFSKLDKRVQRDFKKYQKKEFKNSLSDLLPQKLIPVIIELSGIDPQKQICNV</sequence>
<dbReference type="NCBIfam" id="TIGR00275">
    <property type="entry name" value="aminoacetone oxidase family FAD-binding enzyme"/>
    <property type="match status" value="1"/>
</dbReference>
<dbReference type="InterPro" id="IPR036188">
    <property type="entry name" value="FAD/NAD-bd_sf"/>
</dbReference>
<dbReference type="SUPFAM" id="SSF160996">
    <property type="entry name" value="HI0933 insert domain-like"/>
    <property type="match status" value="1"/>
</dbReference>
<dbReference type="InterPro" id="IPR004792">
    <property type="entry name" value="BaiN-like"/>
</dbReference>
<gene>
    <name evidence="2" type="ORF">S01H1_46079</name>
</gene>
<feature type="non-terminal residue" evidence="2">
    <location>
        <position position="1"/>
    </location>
</feature>
<dbReference type="InterPro" id="IPR055178">
    <property type="entry name" value="RsdA/BaiN/AoA(So)-like_dom"/>
</dbReference>
<feature type="non-terminal residue" evidence="2">
    <location>
        <position position="264"/>
    </location>
</feature>
<dbReference type="Pfam" id="PF22780">
    <property type="entry name" value="HI0933_like_1st"/>
    <property type="match status" value="1"/>
</dbReference>
<dbReference type="PANTHER" id="PTHR42887:SF2">
    <property type="entry name" value="OS12G0638800 PROTEIN"/>
    <property type="match status" value="1"/>
</dbReference>
<dbReference type="EMBL" id="BARS01029485">
    <property type="protein sequence ID" value="GAG05060.1"/>
    <property type="molecule type" value="Genomic_DNA"/>
</dbReference>
<protein>
    <recommendedName>
        <fullName evidence="1">RsdA/BaiN/AoA(So)-like insert domain-containing protein</fullName>
    </recommendedName>
</protein>
<dbReference type="PANTHER" id="PTHR42887">
    <property type="entry name" value="OS12G0638800 PROTEIN"/>
    <property type="match status" value="1"/>
</dbReference>
<proteinExistence type="predicted"/>
<reference evidence="2" key="1">
    <citation type="journal article" date="2014" name="Front. Microbiol.">
        <title>High frequency of phylogenetically diverse reductive dehalogenase-homologous genes in deep subseafloor sedimentary metagenomes.</title>
        <authorList>
            <person name="Kawai M."/>
            <person name="Futagami T."/>
            <person name="Toyoda A."/>
            <person name="Takaki Y."/>
            <person name="Nishi S."/>
            <person name="Hori S."/>
            <person name="Arai W."/>
            <person name="Tsubouchi T."/>
            <person name="Morono Y."/>
            <person name="Uchiyama I."/>
            <person name="Ito T."/>
            <person name="Fujiyama A."/>
            <person name="Inagaki F."/>
            <person name="Takami H."/>
        </authorList>
    </citation>
    <scope>NUCLEOTIDE SEQUENCE</scope>
    <source>
        <strain evidence="2">Expedition CK06-06</strain>
    </source>
</reference>
<organism evidence="2">
    <name type="scientific">marine sediment metagenome</name>
    <dbReference type="NCBI Taxonomy" id="412755"/>
    <lineage>
        <taxon>unclassified sequences</taxon>
        <taxon>metagenomes</taxon>
        <taxon>ecological metagenomes</taxon>
    </lineage>
</organism>
<feature type="domain" description="RsdA/BaiN/AoA(So)-like insert" evidence="1">
    <location>
        <begin position="132"/>
        <end position="260"/>
    </location>
</feature>
<accession>X0UHL0</accession>
<dbReference type="AlphaFoldDB" id="X0UHL0"/>
<dbReference type="Gene3D" id="3.50.50.60">
    <property type="entry name" value="FAD/NAD(P)-binding domain"/>
    <property type="match status" value="1"/>
</dbReference>
<name>X0UHL0_9ZZZZ</name>
<comment type="caution">
    <text evidence="2">The sequence shown here is derived from an EMBL/GenBank/DDBJ whole genome shotgun (WGS) entry which is preliminary data.</text>
</comment>
<evidence type="ECO:0000313" key="2">
    <source>
        <dbReference type="EMBL" id="GAG05060.1"/>
    </source>
</evidence>
<evidence type="ECO:0000259" key="1">
    <source>
        <dbReference type="Pfam" id="PF22780"/>
    </source>
</evidence>
<dbReference type="SUPFAM" id="SSF51905">
    <property type="entry name" value="FAD/NAD(P)-binding domain"/>
    <property type="match status" value="1"/>
</dbReference>